<dbReference type="InterPro" id="IPR016450">
    <property type="entry name" value="UCP005522"/>
</dbReference>
<dbReference type="InterPro" id="IPR025841">
    <property type="entry name" value="CP_ATPgrasp_2"/>
</dbReference>
<feature type="domain" description="Circularly permuted ATP-grasp type 2" evidence="2">
    <location>
        <begin position="85"/>
        <end position="460"/>
    </location>
</feature>
<dbReference type="Gene3D" id="3.30.1490.270">
    <property type="match status" value="1"/>
</dbReference>
<dbReference type="AlphaFoldDB" id="A0A432MGY0"/>
<dbReference type="PANTHER" id="PTHR34595">
    <property type="entry name" value="BLR5612 PROTEIN"/>
    <property type="match status" value="1"/>
</dbReference>
<reference evidence="3 4" key="1">
    <citation type="submission" date="2018-12" db="EMBL/GenBank/DDBJ databases">
        <authorList>
            <person name="Toschakov S.V."/>
        </authorList>
    </citation>
    <scope>NUCLEOTIDE SEQUENCE [LARGE SCALE GENOMIC DNA]</scope>
    <source>
        <strain evidence="3 4">GM2012</strain>
    </source>
</reference>
<dbReference type="OrthoDB" id="9803842at2"/>
<dbReference type="Gene3D" id="3.40.50.11290">
    <property type="match status" value="1"/>
</dbReference>
<evidence type="ECO:0000313" key="4">
    <source>
        <dbReference type="Proteomes" id="UP000280296"/>
    </source>
</evidence>
<dbReference type="EMBL" id="RYZH01000036">
    <property type="protein sequence ID" value="RUL85840.1"/>
    <property type="molecule type" value="Genomic_DNA"/>
</dbReference>
<sequence>MATTPPQTRLFDRYALAGYDEMFAGPGQVRPHYRALHDRLVRLGPEELEHRHRAADLMMRNQGITFTVYGREQGVERIIPFDPVPRLISPSEWDRIEQGLIQRVRALNLFIHDVYHERHILRDRVVPSELILGASGYRRECVGLRVPRDIYVHVSGIDLIRDADGTFLVLEDNCRTPSGVSYVLKNRQVMKQLFPLLFAEHNIRPIDDYTTNLLAVLRHIGPPGVDEPVVAVLTPGVYNSAYFEHSFLARRMGVELVEGRDLFFDSGQLFMRTIRGPQRVDVLYRRIDDDFLDPMTFRPDSQLGVPGLVAAYRTGRLGLANAIGTGVADDKGVYPFVPEIIRYYLKEDPILPNVETFRPQIPAHRQHILANLHQLVVKAVDASGGYGMLIGPASTAEQRAEFARRIADNPRGYIAQPTITLSQHPTLVDHHLEGRHVDLRPFVLCGETVKVLAGGLTRVALPRGSLVVNSSQGGGTKDTWVLRAGPPKRSEAP</sequence>
<organism evidence="3 4">
    <name type="scientific">Tautonia sociabilis</name>
    <dbReference type="NCBI Taxonomy" id="2080755"/>
    <lineage>
        <taxon>Bacteria</taxon>
        <taxon>Pseudomonadati</taxon>
        <taxon>Planctomycetota</taxon>
        <taxon>Planctomycetia</taxon>
        <taxon>Isosphaerales</taxon>
        <taxon>Isosphaeraceae</taxon>
        <taxon>Tautonia</taxon>
    </lineage>
</organism>
<feature type="region of interest" description="Disordered" evidence="1">
    <location>
        <begin position="468"/>
        <end position="493"/>
    </location>
</feature>
<name>A0A432MGY0_9BACT</name>
<dbReference type="PIRSF" id="PIRSF005522">
    <property type="entry name" value="UCP005522"/>
    <property type="match status" value="1"/>
</dbReference>
<keyword evidence="4" id="KW-1185">Reference proteome</keyword>
<gene>
    <name evidence="3" type="ORF">TsocGM_17630</name>
</gene>
<protein>
    <submittedName>
        <fullName evidence="3">Circularly permuted type 2 ATP-grasp protein</fullName>
    </submittedName>
</protein>
<accession>A0A432MGY0</accession>
<proteinExistence type="predicted"/>
<evidence type="ECO:0000259" key="2">
    <source>
        <dbReference type="Pfam" id="PF14403"/>
    </source>
</evidence>
<dbReference type="PANTHER" id="PTHR34595:SF7">
    <property type="entry name" value="SLL1039 PROTEIN"/>
    <property type="match status" value="1"/>
</dbReference>
<dbReference type="InterPro" id="IPR051680">
    <property type="entry name" value="ATP-dep_Glu-Cys_Ligase-2"/>
</dbReference>
<evidence type="ECO:0000313" key="3">
    <source>
        <dbReference type="EMBL" id="RUL85840.1"/>
    </source>
</evidence>
<evidence type="ECO:0000256" key="1">
    <source>
        <dbReference type="SAM" id="MobiDB-lite"/>
    </source>
</evidence>
<dbReference type="Pfam" id="PF14403">
    <property type="entry name" value="CP_ATPgrasp_2"/>
    <property type="match status" value="1"/>
</dbReference>
<dbReference type="RefSeq" id="WP_126726778.1">
    <property type="nucleotide sequence ID" value="NZ_RYZH01000036.1"/>
</dbReference>
<dbReference type="SUPFAM" id="SSF56059">
    <property type="entry name" value="Glutathione synthetase ATP-binding domain-like"/>
    <property type="match status" value="1"/>
</dbReference>
<comment type="caution">
    <text evidence="3">The sequence shown here is derived from an EMBL/GenBank/DDBJ whole genome shotgun (WGS) entry which is preliminary data.</text>
</comment>
<reference evidence="3 4" key="2">
    <citation type="submission" date="2019-01" db="EMBL/GenBank/DDBJ databases">
        <title>Tautonia sociabilis, a novel thermotolerant planctomycete of Isosphaeraceae family, isolated from a 4000 m deep subterranean habitat.</title>
        <authorList>
            <person name="Kovaleva O.L."/>
            <person name="Elcheninov A.G."/>
            <person name="Van Heerden E."/>
            <person name="Toshchakov S.V."/>
            <person name="Novikov A."/>
            <person name="Bonch-Osmolovskaya E.A."/>
            <person name="Kublanov I.V."/>
        </authorList>
    </citation>
    <scope>NUCLEOTIDE SEQUENCE [LARGE SCALE GENOMIC DNA]</scope>
    <source>
        <strain evidence="3 4">GM2012</strain>
    </source>
</reference>
<dbReference type="Proteomes" id="UP000280296">
    <property type="component" value="Unassembled WGS sequence"/>
</dbReference>